<protein>
    <recommendedName>
        <fullName evidence="4">Glycosyltransferase RgtA/B/C/D-like domain-containing protein</fullName>
    </recommendedName>
</protein>
<evidence type="ECO:0000313" key="3">
    <source>
        <dbReference type="Proteomes" id="UP001167796"/>
    </source>
</evidence>
<dbReference type="Proteomes" id="UP001167796">
    <property type="component" value="Unassembled WGS sequence"/>
</dbReference>
<feature type="transmembrane region" description="Helical" evidence="1">
    <location>
        <begin position="6"/>
        <end position="23"/>
    </location>
</feature>
<proteinExistence type="predicted"/>
<evidence type="ECO:0008006" key="4">
    <source>
        <dbReference type="Google" id="ProtNLM"/>
    </source>
</evidence>
<keyword evidence="1" id="KW-0812">Transmembrane</keyword>
<feature type="transmembrane region" description="Helical" evidence="1">
    <location>
        <begin position="219"/>
        <end position="243"/>
    </location>
</feature>
<feature type="transmembrane region" description="Helical" evidence="1">
    <location>
        <begin position="255"/>
        <end position="276"/>
    </location>
</feature>
<gene>
    <name evidence="2" type="ORF">Q5H92_10310</name>
</gene>
<name>A0ABT9AA89_9BACT</name>
<sequence>MEISDFFITPIYLAIFYIIAFAVRSSVTNQFTKPYFIPALTLKFIGAISLGLIYQFYYNGGDTFNYYRHATIIHEAFGKSFSTGFQLLLDNGSGNTPETAPYVARMFWHQTNSTEFLVSRIAAFFGLLCFNTYTVIALFFAIVSFSGVWAMFIAFAKIRPHVYKQLGWTMFYVPSMFFWGSGLLKDSLCLGALGWLFYAMYRGIIQRQALIKCLTIGALAVYALLSIKVYILLCFLPAALVWIFNETNDRIKSKLLRLVARPLFLSVGAIVAFYAATNLTKGDDKYDMDKIGERSKITADYLYQQSMKQEGAGYSLGELDGSLGSMVKLAPQAIGTAIYRPFIWEAHNPVMFLSALEAGFFLLFTLRIFWRTGLFRTFGVIGSNPILLLCFVFALVFAASVGITSSNFGTLVRYKIPMIPFYLGGLYILQDMATRQAAGPVGRPAARLRPQVAA</sequence>
<feature type="transmembrane region" description="Helical" evidence="1">
    <location>
        <begin position="411"/>
        <end position="429"/>
    </location>
</feature>
<feature type="transmembrane region" description="Helical" evidence="1">
    <location>
        <begin position="176"/>
        <end position="199"/>
    </location>
</feature>
<dbReference type="EMBL" id="JAUQSX010000004">
    <property type="protein sequence ID" value="MDO7846750.1"/>
    <property type="molecule type" value="Genomic_DNA"/>
</dbReference>
<feature type="transmembrane region" description="Helical" evidence="1">
    <location>
        <begin position="35"/>
        <end position="57"/>
    </location>
</feature>
<reference evidence="2" key="1">
    <citation type="submission" date="2023-07" db="EMBL/GenBank/DDBJ databases">
        <authorList>
            <person name="Kim M.K."/>
        </authorList>
    </citation>
    <scope>NUCLEOTIDE SEQUENCE</scope>
    <source>
        <strain evidence="2">M29</strain>
    </source>
</reference>
<feature type="transmembrane region" description="Helical" evidence="1">
    <location>
        <begin position="377"/>
        <end position="399"/>
    </location>
</feature>
<evidence type="ECO:0000256" key="1">
    <source>
        <dbReference type="SAM" id="Phobius"/>
    </source>
</evidence>
<feature type="transmembrane region" description="Helical" evidence="1">
    <location>
        <begin position="350"/>
        <end position="370"/>
    </location>
</feature>
<keyword evidence="1" id="KW-1133">Transmembrane helix</keyword>
<accession>A0ABT9AA89</accession>
<keyword evidence="1" id="KW-0472">Membrane</keyword>
<comment type="caution">
    <text evidence="2">The sequence shown here is derived from an EMBL/GenBank/DDBJ whole genome shotgun (WGS) entry which is preliminary data.</text>
</comment>
<evidence type="ECO:0000313" key="2">
    <source>
        <dbReference type="EMBL" id="MDO7846750.1"/>
    </source>
</evidence>
<feature type="transmembrane region" description="Helical" evidence="1">
    <location>
        <begin position="122"/>
        <end position="155"/>
    </location>
</feature>
<keyword evidence="3" id="KW-1185">Reference proteome</keyword>
<organism evidence="2 3">
    <name type="scientific">Hymenobacter mellowenesis</name>
    <dbReference type="NCBI Taxonomy" id="3063995"/>
    <lineage>
        <taxon>Bacteria</taxon>
        <taxon>Pseudomonadati</taxon>
        <taxon>Bacteroidota</taxon>
        <taxon>Cytophagia</taxon>
        <taxon>Cytophagales</taxon>
        <taxon>Hymenobacteraceae</taxon>
        <taxon>Hymenobacter</taxon>
    </lineage>
</organism>
<dbReference type="RefSeq" id="WP_305011433.1">
    <property type="nucleotide sequence ID" value="NZ_JAUQSX010000004.1"/>
</dbReference>